<evidence type="ECO:0000256" key="13">
    <source>
        <dbReference type="ARBA" id="ARBA00024326"/>
    </source>
</evidence>
<feature type="transmembrane region" description="Helical" evidence="14">
    <location>
        <begin position="62"/>
        <end position="81"/>
    </location>
</feature>
<keyword evidence="4" id="KW-1003">Cell membrane</keyword>
<dbReference type="PANTHER" id="PTHR10067:SF6">
    <property type="entry name" value="PHOSPHATIDYLSERINE DECARBOXYLASE PROENZYME, MITOCHONDRIAL"/>
    <property type="match status" value="1"/>
</dbReference>
<dbReference type="PANTHER" id="PTHR10067">
    <property type="entry name" value="PHOSPHATIDYLSERINE DECARBOXYLASE"/>
    <property type="match status" value="1"/>
</dbReference>
<evidence type="ECO:0000256" key="10">
    <source>
        <dbReference type="ARBA" id="ARBA00023239"/>
    </source>
</evidence>
<gene>
    <name evidence="15" type="ORF">METZ01_LOCUS22155</name>
</gene>
<dbReference type="EMBL" id="UINC01001059">
    <property type="protein sequence ID" value="SUZ69301.1"/>
    <property type="molecule type" value="Genomic_DNA"/>
</dbReference>
<feature type="transmembrane region" description="Helical" evidence="14">
    <location>
        <begin position="109"/>
        <end position="129"/>
    </location>
</feature>
<proteinExistence type="inferred from homology"/>
<dbReference type="HAMAP" id="MF_00662">
    <property type="entry name" value="PS_decarb_PSD_B_type1"/>
    <property type="match status" value="1"/>
</dbReference>
<keyword evidence="10" id="KW-0456">Lyase</keyword>
<evidence type="ECO:0000256" key="4">
    <source>
        <dbReference type="ARBA" id="ARBA00022475"/>
    </source>
</evidence>
<sequence length="541" mass="61430">MSLLELFIYITLINWSIVTLLWLFIKKNDQFYLRDLYWGGGIALLALSAMALQSLLEISGFHLRQILVNSLALVLGIKLLLLTNKKGKLKVGTGKEVYERSLESYKDNFLKMGILQVIVISPIISVNYLPGMNSLNFLDFMGLILFSLGFYAETKSNRDLLAFKAGNPKETEILTTGLWGLSRHPNYFGHLLQWWALYIIACSSIGGEWSFYGPLIMSLYLLNSVEGTEKRLFSDSPKYTVYSIRTNKLIPDLFIGRNGPLAALRPLMPFKQLTALAGYFSNSESFFIKDLLISLFCYFYKPNLKESVESDIKRFKSFNAFFTRKLKSESRPINPDINTITSPVDGMVVQLGKIEKEMLIQAKGIKYNLVDLIKDKTLAKVFRNGFFITIYLAPKNYHRIHSPFSGTIEETSYLGGNLYSVNAQSTRKIKSLYSSNERTFCYVKSENFYYGLVSVGAAMVGSIVPFWNTETKPKKRNLVNLWNEGPEEDLKAVNKGQELGYFQMGSTVILLLPSGIEADKNFLYESKVVKFGEELINLSKK</sequence>
<evidence type="ECO:0000256" key="9">
    <source>
        <dbReference type="ARBA" id="ARBA00023209"/>
    </source>
</evidence>
<keyword evidence="6" id="KW-0210">Decarboxylase</keyword>
<dbReference type="GO" id="GO:0004609">
    <property type="term" value="F:phosphatidylserine decarboxylase activity"/>
    <property type="evidence" value="ECO:0007669"/>
    <property type="project" value="UniProtKB-EC"/>
</dbReference>
<keyword evidence="14" id="KW-0812">Transmembrane</keyword>
<keyword evidence="8 14" id="KW-0472">Membrane</keyword>
<dbReference type="InterPro" id="IPR010721">
    <property type="entry name" value="UstE-like"/>
</dbReference>
<evidence type="ECO:0000256" key="6">
    <source>
        <dbReference type="ARBA" id="ARBA00022793"/>
    </source>
</evidence>
<keyword evidence="5" id="KW-0444">Lipid biosynthesis</keyword>
<evidence type="ECO:0000256" key="2">
    <source>
        <dbReference type="ARBA" id="ARBA00005189"/>
    </source>
</evidence>
<dbReference type="InterPro" id="IPR003817">
    <property type="entry name" value="PS_Dcarbxylase"/>
</dbReference>
<dbReference type="InterPro" id="IPR033178">
    <property type="entry name" value="PSD_type1_pro"/>
</dbReference>
<dbReference type="Gene3D" id="1.20.120.1630">
    <property type="match status" value="1"/>
</dbReference>
<dbReference type="NCBIfam" id="TIGR00163">
    <property type="entry name" value="PS_decarb"/>
    <property type="match status" value="1"/>
</dbReference>
<keyword evidence="14" id="KW-1133">Transmembrane helix</keyword>
<keyword evidence="12" id="KW-0670">Pyruvate</keyword>
<keyword evidence="7" id="KW-0443">Lipid metabolism</keyword>
<dbReference type="Pfam" id="PF02666">
    <property type="entry name" value="PS_Dcarbxylase"/>
    <property type="match status" value="1"/>
</dbReference>
<protein>
    <recommendedName>
        <fullName evidence="3">phosphatidylserine decarboxylase</fullName>
        <ecNumber evidence="3">4.1.1.65</ecNumber>
    </recommendedName>
</protein>
<dbReference type="InterPro" id="IPR033177">
    <property type="entry name" value="PSD-B"/>
</dbReference>
<name>A0A381PQI8_9ZZZZ</name>
<dbReference type="EC" id="4.1.1.65" evidence="3"/>
<evidence type="ECO:0000256" key="3">
    <source>
        <dbReference type="ARBA" id="ARBA00012243"/>
    </source>
</evidence>
<evidence type="ECO:0000256" key="5">
    <source>
        <dbReference type="ARBA" id="ARBA00022516"/>
    </source>
</evidence>
<evidence type="ECO:0000256" key="1">
    <source>
        <dbReference type="ARBA" id="ARBA00001928"/>
    </source>
</evidence>
<feature type="transmembrane region" description="Helical" evidence="14">
    <location>
        <begin position="448"/>
        <end position="467"/>
    </location>
</feature>
<feature type="transmembrane region" description="Helical" evidence="14">
    <location>
        <begin position="191"/>
        <end position="212"/>
    </location>
</feature>
<organism evidence="15">
    <name type="scientific">marine metagenome</name>
    <dbReference type="NCBI Taxonomy" id="408172"/>
    <lineage>
        <taxon>unclassified sequences</taxon>
        <taxon>metagenomes</taxon>
        <taxon>ecological metagenomes</taxon>
    </lineage>
</organism>
<keyword evidence="9" id="KW-0594">Phospholipid biosynthesis</keyword>
<evidence type="ECO:0000256" key="11">
    <source>
        <dbReference type="ARBA" id="ARBA00023264"/>
    </source>
</evidence>
<comment type="cofactor">
    <cofactor evidence="1">
        <name>pyruvate</name>
        <dbReference type="ChEBI" id="CHEBI:15361"/>
    </cofactor>
</comment>
<dbReference type="Pfam" id="PF06966">
    <property type="entry name" value="DUF1295"/>
    <property type="match status" value="1"/>
</dbReference>
<dbReference type="AlphaFoldDB" id="A0A381PQI8"/>
<evidence type="ECO:0000256" key="12">
    <source>
        <dbReference type="ARBA" id="ARBA00023317"/>
    </source>
</evidence>
<feature type="transmembrane region" description="Helical" evidence="14">
    <location>
        <begin position="36"/>
        <end position="56"/>
    </location>
</feature>
<dbReference type="GO" id="GO:0006646">
    <property type="term" value="P:phosphatidylethanolamine biosynthetic process"/>
    <property type="evidence" value="ECO:0007669"/>
    <property type="project" value="UniProtKB-UniPathway"/>
</dbReference>
<keyword evidence="11" id="KW-1208">Phospholipid metabolism</keyword>
<evidence type="ECO:0000256" key="14">
    <source>
        <dbReference type="SAM" id="Phobius"/>
    </source>
</evidence>
<comment type="pathway">
    <text evidence="2">Lipid metabolism.</text>
</comment>
<feature type="transmembrane region" description="Helical" evidence="14">
    <location>
        <begin position="6"/>
        <end position="24"/>
    </location>
</feature>
<dbReference type="PROSITE" id="PS50244">
    <property type="entry name" value="S5A_REDUCTASE"/>
    <property type="match status" value="1"/>
</dbReference>
<evidence type="ECO:0000256" key="8">
    <source>
        <dbReference type="ARBA" id="ARBA00023136"/>
    </source>
</evidence>
<accession>A0A381PQI8</accession>
<reference evidence="15" key="1">
    <citation type="submission" date="2018-05" db="EMBL/GenBank/DDBJ databases">
        <authorList>
            <person name="Lanie J.A."/>
            <person name="Ng W.-L."/>
            <person name="Kazmierczak K.M."/>
            <person name="Andrzejewski T.M."/>
            <person name="Davidsen T.M."/>
            <person name="Wayne K.J."/>
            <person name="Tettelin H."/>
            <person name="Glass J.I."/>
            <person name="Rusch D."/>
            <person name="Podicherti R."/>
            <person name="Tsui H.-C.T."/>
            <person name="Winkler M.E."/>
        </authorList>
    </citation>
    <scope>NUCLEOTIDE SEQUENCE</scope>
</reference>
<dbReference type="UniPathway" id="UPA00558"/>
<comment type="pathway">
    <text evidence="13">Phospholipid metabolism; phosphatidylethanolamine biosynthesis.</text>
</comment>
<evidence type="ECO:0000313" key="15">
    <source>
        <dbReference type="EMBL" id="SUZ69301.1"/>
    </source>
</evidence>
<evidence type="ECO:0000256" key="7">
    <source>
        <dbReference type="ARBA" id="ARBA00023098"/>
    </source>
</evidence>